<dbReference type="Proteomes" id="UP000231214">
    <property type="component" value="Unassembled WGS sequence"/>
</dbReference>
<reference evidence="3" key="1">
    <citation type="submission" date="2017-09" db="EMBL/GenBank/DDBJ databases">
        <title>Depth-based differentiation of microbial function through sediment-hosted aquifers and enrichment of novel symbionts in the deep terrestrial subsurface.</title>
        <authorList>
            <person name="Probst A.J."/>
            <person name="Ladd B."/>
            <person name="Jarett J.K."/>
            <person name="Geller-Mcgrath D.E."/>
            <person name="Sieber C.M.K."/>
            <person name="Emerson J.B."/>
            <person name="Anantharaman K."/>
            <person name="Thomas B.C."/>
            <person name="Malmstrom R."/>
            <person name="Stieglmeier M."/>
            <person name="Klingl A."/>
            <person name="Woyke T."/>
            <person name="Ryan C.M."/>
            <person name="Banfield J.F."/>
        </authorList>
    </citation>
    <scope>NUCLEOTIDE SEQUENCE [LARGE SCALE GENOMIC DNA]</scope>
</reference>
<name>A0A2M6XAJ6_9BACT</name>
<evidence type="ECO:0000259" key="1">
    <source>
        <dbReference type="Pfam" id="PF05175"/>
    </source>
</evidence>
<accession>A0A2M6XAJ6</accession>
<protein>
    <recommendedName>
        <fullName evidence="1">Methyltransferase small domain-containing protein</fullName>
    </recommendedName>
</protein>
<sequence>MSEGESIYDDRTNISERAQDAKFGLEQLVFGKRGVLKEGLQGKKRVLDLGCGKGAVGVALKQLSPEIEEIVGVDIKRYSSEALQLYSEVHITEAADFLRKAAQQGRKFDLIMAWGLPPESVMQVVEEIGKDPKSLLSSGGMAALVCEPIFRESEEEAISNFGFSVKEASTGTHAIVFLKNE</sequence>
<evidence type="ECO:0000313" key="2">
    <source>
        <dbReference type="EMBL" id="PIU02094.1"/>
    </source>
</evidence>
<feature type="domain" description="Methyltransferase small" evidence="1">
    <location>
        <begin position="42"/>
        <end position="147"/>
    </location>
</feature>
<proteinExistence type="predicted"/>
<dbReference type="Gene3D" id="3.40.50.150">
    <property type="entry name" value="Vaccinia Virus protein VP39"/>
    <property type="match status" value="1"/>
</dbReference>
<dbReference type="InterPro" id="IPR007848">
    <property type="entry name" value="Small_mtfrase_dom"/>
</dbReference>
<comment type="caution">
    <text evidence="2">The sequence shown here is derived from an EMBL/GenBank/DDBJ whole genome shotgun (WGS) entry which is preliminary data.</text>
</comment>
<organism evidence="2 3">
    <name type="scientific">Candidatus Shapirobacteria bacterium CG09_land_8_20_14_0_10_49_15</name>
    <dbReference type="NCBI Taxonomy" id="1974482"/>
    <lineage>
        <taxon>Bacteria</taxon>
        <taxon>Candidatus Shapironibacteriota</taxon>
    </lineage>
</organism>
<dbReference type="EMBL" id="PEZK01000028">
    <property type="protein sequence ID" value="PIU02094.1"/>
    <property type="molecule type" value="Genomic_DNA"/>
</dbReference>
<dbReference type="CDD" id="cd02440">
    <property type="entry name" value="AdoMet_MTases"/>
    <property type="match status" value="1"/>
</dbReference>
<evidence type="ECO:0000313" key="3">
    <source>
        <dbReference type="Proteomes" id="UP000231214"/>
    </source>
</evidence>
<dbReference type="InterPro" id="IPR029063">
    <property type="entry name" value="SAM-dependent_MTases_sf"/>
</dbReference>
<dbReference type="Pfam" id="PF05175">
    <property type="entry name" value="MTS"/>
    <property type="match status" value="1"/>
</dbReference>
<dbReference type="AlphaFoldDB" id="A0A2M6XAJ6"/>
<gene>
    <name evidence="2" type="ORF">COT66_01925</name>
</gene>
<dbReference type="GO" id="GO:0008168">
    <property type="term" value="F:methyltransferase activity"/>
    <property type="evidence" value="ECO:0007669"/>
    <property type="project" value="InterPro"/>
</dbReference>
<dbReference type="SUPFAM" id="SSF53335">
    <property type="entry name" value="S-adenosyl-L-methionine-dependent methyltransferases"/>
    <property type="match status" value="1"/>
</dbReference>